<evidence type="ECO:0000313" key="3">
    <source>
        <dbReference type="Proteomes" id="UP001569154"/>
    </source>
</evidence>
<comment type="caution">
    <text evidence="2">The sequence shown here is derived from an EMBL/GenBank/DDBJ whole genome shotgun (WGS) entry which is preliminary data.</text>
</comment>
<evidence type="ECO:0000256" key="1">
    <source>
        <dbReference type="SAM" id="SignalP"/>
    </source>
</evidence>
<accession>A0ABV4L538</accession>
<dbReference type="RefSeq" id="WP_371734937.1">
    <property type="nucleotide sequence ID" value="NZ_JBGONM010000044.1"/>
</dbReference>
<reference evidence="2 3" key="1">
    <citation type="submission" date="2024-06" db="EMBL/GenBank/DDBJ databases">
        <authorList>
            <person name="Steensen K."/>
            <person name="Seneca J."/>
            <person name="Bartlau N."/>
            <person name="Yu A.X."/>
            <person name="Polz M.F."/>
        </authorList>
    </citation>
    <scope>NUCLEOTIDE SEQUENCE [LARGE SCALE GENOMIC DNA]</scope>
    <source>
        <strain evidence="2 3">1F260</strain>
    </source>
</reference>
<proteinExistence type="predicted"/>
<evidence type="ECO:0008006" key="4">
    <source>
        <dbReference type="Google" id="ProtNLM"/>
    </source>
</evidence>
<name>A0ABV4L538_9GAMM</name>
<dbReference type="Proteomes" id="UP001569154">
    <property type="component" value="Unassembled WGS sequence"/>
</dbReference>
<gene>
    <name evidence="2" type="ORF">ACED35_16925</name>
</gene>
<keyword evidence="1" id="KW-0732">Signal</keyword>
<dbReference type="EMBL" id="JBGONM010000044">
    <property type="protein sequence ID" value="MEZ8082802.1"/>
    <property type="molecule type" value="Genomic_DNA"/>
</dbReference>
<evidence type="ECO:0000313" key="2">
    <source>
        <dbReference type="EMBL" id="MEZ8082802.1"/>
    </source>
</evidence>
<protein>
    <recommendedName>
        <fullName evidence="4">Rap1a immunity protein domain-containing protein</fullName>
    </recommendedName>
</protein>
<sequence>MKKWIVVVLMCVFSGSAWAKNVEYFDERKRDENPAYIPYYKKYINQPGTKEYERLMVSLRATANGVDFYTRTLDKADRQIDYCLPTLNGDLKQILSMDWSTPDLIGVINRELARYPHKYQRAQYGISTLLVNALRSEYPCPGSKQRRL</sequence>
<feature type="chain" id="PRO_5046869370" description="Rap1a immunity protein domain-containing protein" evidence="1">
    <location>
        <begin position="20"/>
        <end position="148"/>
    </location>
</feature>
<feature type="signal peptide" evidence="1">
    <location>
        <begin position="1"/>
        <end position="19"/>
    </location>
</feature>
<keyword evidence="3" id="KW-1185">Reference proteome</keyword>
<organism evidence="2 3">
    <name type="scientific">Enterovibrio norvegicus</name>
    <dbReference type="NCBI Taxonomy" id="188144"/>
    <lineage>
        <taxon>Bacteria</taxon>
        <taxon>Pseudomonadati</taxon>
        <taxon>Pseudomonadota</taxon>
        <taxon>Gammaproteobacteria</taxon>
        <taxon>Vibrionales</taxon>
        <taxon>Vibrionaceae</taxon>
        <taxon>Enterovibrio</taxon>
    </lineage>
</organism>